<proteinExistence type="predicted"/>
<name>A0A6C0J591_9ZZZZ</name>
<organism evidence="1">
    <name type="scientific">viral metagenome</name>
    <dbReference type="NCBI Taxonomy" id="1070528"/>
    <lineage>
        <taxon>unclassified sequences</taxon>
        <taxon>metagenomes</taxon>
        <taxon>organismal metagenomes</taxon>
    </lineage>
</organism>
<sequence>MTSSPSKFIMTDCTDDVLSSDGPFDDNVQLYLQETTDMLDELPEMNILIDKRILNSKPKLKQAIISGLDPDNKMTGEITDDMILESINMFPKIREDYCNLFYELDLCKEREGECTYYPSILDVDNIDDIKSIQKLSGFREFHQEIPHKYIHLSHKCIELIYGNPHIRKLVSRMKPEHITNNLITSMLH</sequence>
<evidence type="ECO:0000313" key="1">
    <source>
        <dbReference type="EMBL" id="QHU00802.1"/>
    </source>
</evidence>
<dbReference type="AlphaFoldDB" id="A0A6C0J591"/>
<accession>A0A6C0J591</accession>
<dbReference type="EMBL" id="MN740329">
    <property type="protein sequence ID" value="QHU00802.1"/>
    <property type="molecule type" value="Genomic_DNA"/>
</dbReference>
<reference evidence="1" key="1">
    <citation type="journal article" date="2020" name="Nature">
        <title>Giant virus diversity and host interactions through global metagenomics.</title>
        <authorList>
            <person name="Schulz F."/>
            <person name="Roux S."/>
            <person name="Paez-Espino D."/>
            <person name="Jungbluth S."/>
            <person name="Walsh D.A."/>
            <person name="Denef V.J."/>
            <person name="McMahon K.D."/>
            <person name="Konstantinidis K.T."/>
            <person name="Eloe-Fadrosh E.A."/>
            <person name="Kyrpides N.C."/>
            <person name="Woyke T."/>
        </authorList>
    </citation>
    <scope>NUCLEOTIDE SEQUENCE</scope>
    <source>
        <strain evidence="1">GVMAG-M-3300025860-20</strain>
    </source>
</reference>
<protein>
    <submittedName>
        <fullName evidence="1">Uncharacterized protein</fullName>
    </submittedName>
</protein>